<accession>A0ABW4JCP1</accession>
<evidence type="ECO:0000313" key="4">
    <source>
        <dbReference type="Proteomes" id="UP001597079"/>
    </source>
</evidence>
<protein>
    <submittedName>
        <fullName evidence="3">Uncharacterized protein</fullName>
    </submittedName>
</protein>
<feature type="signal peptide" evidence="2">
    <location>
        <begin position="1"/>
        <end position="25"/>
    </location>
</feature>
<comment type="caution">
    <text evidence="3">The sequence shown here is derived from an EMBL/GenBank/DDBJ whole genome shotgun (WGS) entry which is preliminary data.</text>
</comment>
<evidence type="ECO:0000256" key="2">
    <source>
        <dbReference type="SAM" id="SignalP"/>
    </source>
</evidence>
<sequence length="66" mass="7154">MGLGFLFTVVLLSAMLGLFAKYALSADQQPTDSEANPLEHAIEIQESQTQAVSVESEQPVEHPHAM</sequence>
<gene>
    <name evidence="3" type="ORF">ACFSB2_01730</name>
</gene>
<feature type="compositionally biased region" description="Polar residues" evidence="1">
    <location>
        <begin position="47"/>
        <end position="56"/>
    </location>
</feature>
<keyword evidence="2" id="KW-0732">Signal</keyword>
<dbReference type="Proteomes" id="UP001597079">
    <property type="component" value="Unassembled WGS sequence"/>
</dbReference>
<keyword evidence="4" id="KW-1185">Reference proteome</keyword>
<dbReference type="RefSeq" id="WP_377940832.1">
    <property type="nucleotide sequence ID" value="NZ_JBHUCX010000004.1"/>
</dbReference>
<organism evidence="3 4">
    <name type="scientific">Alicyclobacillus fodiniaquatilis</name>
    <dbReference type="NCBI Taxonomy" id="1661150"/>
    <lineage>
        <taxon>Bacteria</taxon>
        <taxon>Bacillati</taxon>
        <taxon>Bacillota</taxon>
        <taxon>Bacilli</taxon>
        <taxon>Bacillales</taxon>
        <taxon>Alicyclobacillaceae</taxon>
        <taxon>Alicyclobacillus</taxon>
    </lineage>
</organism>
<name>A0ABW4JCP1_9BACL</name>
<evidence type="ECO:0000256" key="1">
    <source>
        <dbReference type="SAM" id="MobiDB-lite"/>
    </source>
</evidence>
<reference evidence="4" key="1">
    <citation type="journal article" date="2019" name="Int. J. Syst. Evol. Microbiol.">
        <title>The Global Catalogue of Microorganisms (GCM) 10K type strain sequencing project: providing services to taxonomists for standard genome sequencing and annotation.</title>
        <authorList>
            <consortium name="The Broad Institute Genomics Platform"/>
            <consortium name="The Broad Institute Genome Sequencing Center for Infectious Disease"/>
            <person name="Wu L."/>
            <person name="Ma J."/>
        </authorList>
    </citation>
    <scope>NUCLEOTIDE SEQUENCE [LARGE SCALE GENOMIC DNA]</scope>
    <source>
        <strain evidence="4">CGMCC 1.12286</strain>
    </source>
</reference>
<proteinExistence type="predicted"/>
<dbReference type="EMBL" id="JBHUCX010000004">
    <property type="protein sequence ID" value="MFD1673443.1"/>
    <property type="molecule type" value="Genomic_DNA"/>
</dbReference>
<feature type="region of interest" description="Disordered" evidence="1">
    <location>
        <begin position="47"/>
        <end position="66"/>
    </location>
</feature>
<feature type="chain" id="PRO_5046991081" evidence="2">
    <location>
        <begin position="26"/>
        <end position="66"/>
    </location>
</feature>
<evidence type="ECO:0000313" key="3">
    <source>
        <dbReference type="EMBL" id="MFD1673443.1"/>
    </source>
</evidence>